<reference evidence="7 8" key="1">
    <citation type="submission" date="2019-07" db="EMBL/GenBank/DDBJ databases">
        <authorList>
            <person name="Kim J."/>
        </authorList>
    </citation>
    <scope>NUCLEOTIDE SEQUENCE [LARGE SCALE GENOMIC DNA]</scope>
    <source>
        <strain evidence="7 8">MJ1a</strain>
    </source>
</reference>
<dbReference type="InterPro" id="IPR006104">
    <property type="entry name" value="Glyco_hydro_2_N"/>
</dbReference>
<dbReference type="InterPro" id="IPR006102">
    <property type="entry name" value="Ig-like_GH2"/>
</dbReference>
<evidence type="ECO:0000259" key="4">
    <source>
        <dbReference type="Pfam" id="PF00703"/>
    </source>
</evidence>
<keyword evidence="8" id="KW-1185">Reference proteome</keyword>
<dbReference type="PANTHER" id="PTHR42732:SF2">
    <property type="entry name" value="BETA-MANNOSIDASE"/>
    <property type="match status" value="1"/>
</dbReference>
<gene>
    <name evidence="7" type="ORF">FPZ42_16220</name>
</gene>
<dbReference type="GO" id="GO:0004553">
    <property type="term" value="F:hydrolase activity, hydrolyzing O-glycosyl compounds"/>
    <property type="evidence" value="ECO:0007669"/>
    <property type="project" value="InterPro"/>
</dbReference>
<dbReference type="SUPFAM" id="SSF49785">
    <property type="entry name" value="Galactose-binding domain-like"/>
    <property type="match status" value="2"/>
</dbReference>
<evidence type="ECO:0000259" key="5">
    <source>
        <dbReference type="Pfam" id="PF02836"/>
    </source>
</evidence>
<dbReference type="Pfam" id="PF00703">
    <property type="entry name" value="Glyco_hydro_2"/>
    <property type="match status" value="1"/>
</dbReference>
<dbReference type="GO" id="GO:0005975">
    <property type="term" value="P:carbohydrate metabolic process"/>
    <property type="evidence" value="ECO:0007669"/>
    <property type="project" value="InterPro"/>
</dbReference>
<dbReference type="InterPro" id="IPR017853">
    <property type="entry name" value="GH"/>
</dbReference>
<dbReference type="InterPro" id="IPR008979">
    <property type="entry name" value="Galactose-bd-like_sf"/>
</dbReference>
<dbReference type="Gene3D" id="3.20.20.80">
    <property type="entry name" value="Glycosidases"/>
    <property type="match status" value="1"/>
</dbReference>
<feature type="domain" description="Glycosyl hydrolases family 2 sugar binding" evidence="6">
    <location>
        <begin position="71"/>
        <end position="180"/>
    </location>
</feature>
<protein>
    <submittedName>
        <fullName evidence="7">Glycoside hydrolase family 2</fullName>
    </submittedName>
</protein>
<evidence type="ECO:0000256" key="3">
    <source>
        <dbReference type="ARBA" id="ARBA00023295"/>
    </source>
</evidence>
<dbReference type="InterPro" id="IPR013783">
    <property type="entry name" value="Ig-like_fold"/>
</dbReference>
<feature type="domain" description="Glycoside hydrolase family 2 catalytic" evidence="5">
    <location>
        <begin position="351"/>
        <end position="464"/>
    </location>
</feature>
<dbReference type="Pfam" id="PF02836">
    <property type="entry name" value="Glyco_hydro_2_C"/>
    <property type="match status" value="1"/>
</dbReference>
<name>A0A563U218_9SPHI</name>
<sequence>MFNIRQYPFILFVSLIFSTSLYAQSWQFKQAPLMTRFAKDVDTGSVLPEYPRPQLQRTEWMNLNGIWQYKPGTWQNEPYPKNDLGKRILVPFPVEAALSGVMEHHDRLWYRRNFVIPAGWRGRRVILHFGAVDYECEVFINDKSVGKHQGGYDAFSFDVSDFLTKGNQTITVKVFDPTDGGGFPRGKQTLNPQGIMYTSTTGIWQTVWLEPVQRTHIESVKMTPDIDHSVLNLSLQTAFGDQTQFTAEIKENGHTIQTYRGDASAPAQIKLKNPHLWSPDHPFLYDMDITLRDDAGKTVDVVKTYFGMRKSSIGYDGKFYRLYLNNKPLFQYGPLDQGFWPDGIYTAPTDAALRSDLEMIKKLGFNMVRKHIKVEPQRWYYWADKLGLLVWQDMPSPNSYTFGTPPPEKEAFANELTRLVENHYNSPSIVTWVIFNENQGQHDTKKYVALVRGLDQSRIVNEGSGSNNVGVGDLYDIHPYPAPMYPRSKSQANVCGEFGGIGFQPFEKVWNSKDLTQYVTMKNTTDYLALYDKFAGMLAKFRTYNGLSAAVYTEITDVEIELNGLMTYDRVLKADADKIRRSNEKAMYQKVVNKDVIILSTAETEPAKWTYTFKMPKADWATASTDTSVWSQGEGGFGTFFTPGAHIGTEWNTSDIWLRRNFSLRNVSQGNLKNIKLRVHHDEDCEIYINGKLVAKLNGWTSDYEDVSMMPSFQSALNKKGNNLMAVHCKNTNSGQYIDVGLVLNR</sequence>
<dbReference type="InterPro" id="IPR036156">
    <property type="entry name" value="Beta-gal/glucu_dom_sf"/>
</dbReference>
<dbReference type="AlphaFoldDB" id="A0A563U218"/>
<dbReference type="InterPro" id="IPR051913">
    <property type="entry name" value="GH2_Domain-Containing"/>
</dbReference>
<evidence type="ECO:0000259" key="6">
    <source>
        <dbReference type="Pfam" id="PF02837"/>
    </source>
</evidence>
<evidence type="ECO:0000256" key="1">
    <source>
        <dbReference type="ARBA" id="ARBA00007401"/>
    </source>
</evidence>
<evidence type="ECO:0000256" key="2">
    <source>
        <dbReference type="ARBA" id="ARBA00022801"/>
    </source>
</evidence>
<organism evidence="7 8">
    <name type="scientific">Mucilaginibacter achroorhodeus</name>
    <dbReference type="NCBI Taxonomy" id="2599294"/>
    <lineage>
        <taxon>Bacteria</taxon>
        <taxon>Pseudomonadati</taxon>
        <taxon>Bacteroidota</taxon>
        <taxon>Sphingobacteriia</taxon>
        <taxon>Sphingobacteriales</taxon>
        <taxon>Sphingobacteriaceae</taxon>
        <taxon>Mucilaginibacter</taxon>
    </lineage>
</organism>
<evidence type="ECO:0000313" key="8">
    <source>
        <dbReference type="Proteomes" id="UP000318010"/>
    </source>
</evidence>
<evidence type="ECO:0000313" key="7">
    <source>
        <dbReference type="EMBL" id="TWR24639.1"/>
    </source>
</evidence>
<dbReference type="PANTHER" id="PTHR42732">
    <property type="entry name" value="BETA-GALACTOSIDASE"/>
    <property type="match status" value="1"/>
</dbReference>
<dbReference type="InterPro" id="IPR006103">
    <property type="entry name" value="Glyco_hydro_2_cat"/>
</dbReference>
<dbReference type="EMBL" id="VOEI01000006">
    <property type="protein sequence ID" value="TWR24639.1"/>
    <property type="molecule type" value="Genomic_DNA"/>
</dbReference>
<keyword evidence="2 7" id="KW-0378">Hydrolase</keyword>
<dbReference type="Gene3D" id="2.60.40.10">
    <property type="entry name" value="Immunoglobulins"/>
    <property type="match status" value="1"/>
</dbReference>
<accession>A0A563U218</accession>
<dbReference type="Gene3D" id="2.60.120.260">
    <property type="entry name" value="Galactose-binding domain-like"/>
    <property type="match status" value="2"/>
</dbReference>
<dbReference type="SUPFAM" id="SSF49303">
    <property type="entry name" value="beta-Galactosidase/glucuronidase domain"/>
    <property type="match status" value="1"/>
</dbReference>
<comment type="caution">
    <text evidence="7">The sequence shown here is derived from an EMBL/GenBank/DDBJ whole genome shotgun (WGS) entry which is preliminary data.</text>
</comment>
<keyword evidence="3" id="KW-0326">Glycosidase</keyword>
<proteinExistence type="inferred from homology"/>
<dbReference type="Proteomes" id="UP000318010">
    <property type="component" value="Unassembled WGS sequence"/>
</dbReference>
<dbReference type="Pfam" id="PF02837">
    <property type="entry name" value="Glyco_hydro_2_N"/>
    <property type="match status" value="1"/>
</dbReference>
<comment type="similarity">
    <text evidence="1">Belongs to the glycosyl hydrolase 2 family.</text>
</comment>
<feature type="domain" description="Glycoside hydrolase family 2 immunoglobulin-like beta-sandwich" evidence="4">
    <location>
        <begin position="215"/>
        <end position="309"/>
    </location>
</feature>
<dbReference type="OrthoDB" id="9801077at2"/>
<dbReference type="SUPFAM" id="SSF51445">
    <property type="entry name" value="(Trans)glycosidases"/>
    <property type="match status" value="1"/>
</dbReference>